<dbReference type="AlphaFoldDB" id="A0A9Q1GTY6"/>
<accession>A0A9Q1GTY6</accession>
<protein>
    <submittedName>
        <fullName evidence="1">Uncharacterized protein</fullName>
    </submittedName>
</protein>
<comment type="caution">
    <text evidence="1">The sequence shown here is derived from an EMBL/GenBank/DDBJ whole genome shotgun (WGS) entry which is preliminary data.</text>
</comment>
<proteinExistence type="predicted"/>
<evidence type="ECO:0000313" key="1">
    <source>
        <dbReference type="EMBL" id="KAJ8427717.1"/>
    </source>
</evidence>
<keyword evidence="2" id="KW-1185">Reference proteome</keyword>
<organism evidence="1 2">
    <name type="scientific">Carnegiea gigantea</name>
    <dbReference type="NCBI Taxonomy" id="171969"/>
    <lineage>
        <taxon>Eukaryota</taxon>
        <taxon>Viridiplantae</taxon>
        <taxon>Streptophyta</taxon>
        <taxon>Embryophyta</taxon>
        <taxon>Tracheophyta</taxon>
        <taxon>Spermatophyta</taxon>
        <taxon>Magnoliopsida</taxon>
        <taxon>eudicotyledons</taxon>
        <taxon>Gunneridae</taxon>
        <taxon>Pentapetalae</taxon>
        <taxon>Caryophyllales</taxon>
        <taxon>Cactineae</taxon>
        <taxon>Cactaceae</taxon>
        <taxon>Cactoideae</taxon>
        <taxon>Echinocereeae</taxon>
        <taxon>Carnegiea</taxon>
    </lineage>
</organism>
<dbReference type="EMBL" id="JAKOGI010001106">
    <property type="protein sequence ID" value="KAJ8427717.1"/>
    <property type="molecule type" value="Genomic_DNA"/>
</dbReference>
<reference evidence="1" key="1">
    <citation type="submission" date="2022-04" db="EMBL/GenBank/DDBJ databases">
        <title>Carnegiea gigantea Genome sequencing and assembly v2.</title>
        <authorList>
            <person name="Copetti D."/>
            <person name="Sanderson M.J."/>
            <person name="Burquez A."/>
            <person name="Wojciechowski M.F."/>
        </authorList>
    </citation>
    <scope>NUCLEOTIDE SEQUENCE</scope>
    <source>
        <strain evidence="1">SGP5-SGP5p</strain>
        <tissue evidence="1">Aerial part</tissue>
    </source>
</reference>
<evidence type="ECO:0000313" key="2">
    <source>
        <dbReference type="Proteomes" id="UP001153076"/>
    </source>
</evidence>
<dbReference type="OrthoDB" id="694455at2759"/>
<name>A0A9Q1GTY6_9CARY</name>
<sequence length="194" mass="21554">MDKTLGNERDPLQNGQECDYGPYYRRSSSLPSLNVIPSSTLTSILVKKVRVTNDKKKFVDKSKDYENYFNATVLEKVNAERRSHKVTNICNGCIDGFWAANFFSSNGAGCIYHGIAEAASHPDNPGKANTIFPSHYVIGWLADDSLVTFPPLFVMLGCSVANFPYPRLDTFLGMGDIFLLELALIVKTLVITEM</sequence>
<gene>
    <name evidence="1" type="ORF">Cgig2_022191</name>
</gene>
<dbReference type="Proteomes" id="UP001153076">
    <property type="component" value="Unassembled WGS sequence"/>
</dbReference>